<dbReference type="PANTHER" id="PTHR24221">
    <property type="entry name" value="ATP-BINDING CASSETTE SUB-FAMILY B"/>
    <property type="match status" value="1"/>
</dbReference>
<dbReference type="PROSITE" id="PS50893">
    <property type="entry name" value="ABC_TRANSPORTER_2"/>
    <property type="match status" value="1"/>
</dbReference>
<dbReference type="EMBL" id="VFPQ01000001">
    <property type="protein sequence ID" value="TQM75067.1"/>
    <property type="molecule type" value="Genomic_DNA"/>
</dbReference>
<dbReference type="GO" id="GO:0005524">
    <property type="term" value="F:ATP binding"/>
    <property type="evidence" value="ECO:0007669"/>
    <property type="project" value="UniProtKB-KW"/>
</dbReference>
<dbReference type="InterPro" id="IPR039421">
    <property type="entry name" value="Type_1_exporter"/>
</dbReference>
<dbReference type="RefSeq" id="WP_142259142.1">
    <property type="nucleotide sequence ID" value="NZ_BMPV01000007.1"/>
</dbReference>
<comment type="caution">
    <text evidence="10">The sequence shown here is derived from an EMBL/GenBank/DDBJ whole genome shotgun (WGS) entry which is preliminary data.</text>
</comment>
<keyword evidence="5 7" id="KW-1133">Transmembrane helix</keyword>
<keyword evidence="3" id="KW-0547">Nucleotide-binding</keyword>
<dbReference type="InterPro" id="IPR036640">
    <property type="entry name" value="ABC1_TM_sf"/>
</dbReference>
<comment type="subcellular location">
    <subcellularLocation>
        <location evidence="1">Cell membrane</location>
        <topology evidence="1">Multi-pass membrane protein</topology>
    </subcellularLocation>
</comment>
<feature type="transmembrane region" description="Helical" evidence="7">
    <location>
        <begin position="56"/>
        <end position="76"/>
    </location>
</feature>
<dbReference type="Proteomes" id="UP000319213">
    <property type="component" value="Unassembled WGS sequence"/>
</dbReference>
<dbReference type="InterPro" id="IPR003593">
    <property type="entry name" value="AAA+_ATPase"/>
</dbReference>
<sequence>MRRYLGLWAELFLLSLRRRPLLTAAALAVIVGNVVAMAVCAPALRATVDAMVAGEAPGAVTAAAVAAVAYAAYLVLQDVSGLLRSTVVDRIGRLDLHPKVYRDIAGLDGIEHLERSDFLDRVALVRASPGRIVAGLWNAIMAVANAAKLVVTLLLLGTVSPWLLPLLLFAAAPVWCDHRGQRVVRRVELETAEDLRLEQHLADLAVGAASGKEIRVAGAGPELVRRQAEAWQRATGRRVRAHAVAATWRFAGWLVFVTGFIGGLALVAYRTAQGEGTVGDLVLAVTVAATLRQTVQSTVTSTTETAGAARLLDSFLWLRDYAATQRAIASGTIEPPPTLRTGIVLESVSHTYPGTDRPALRDISATLPAGAVVAIVGEYGSGKTTLVKLLTKLYRQDSGRILVDCIDLNDLSTHGWRARTSAAFQDFGRFHTTFAETVGLGDLPHLTDRTRIERAVREADAQDLVAALPDGLDTRLGTELGGVDLSEGQWQRTALARASMRDNPLLFVLDEPTASLDAPSEQAIFERYMARARTLSRATGAVTVIVSHRFSTVTGADLILVLHRGRLVESGTHDELMALGGRYADLYTIQATAYAKETTL</sequence>
<evidence type="ECO:0000259" key="8">
    <source>
        <dbReference type="PROSITE" id="PS50893"/>
    </source>
</evidence>
<evidence type="ECO:0000256" key="6">
    <source>
        <dbReference type="ARBA" id="ARBA00023136"/>
    </source>
</evidence>
<feature type="transmembrane region" description="Helical" evidence="7">
    <location>
        <begin position="21"/>
        <end position="44"/>
    </location>
</feature>
<protein>
    <submittedName>
        <fullName evidence="10">ATP-binding cassette subfamily B protein</fullName>
    </submittedName>
</protein>
<evidence type="ECO:0000256" key="5">
    <source>
        <dbReference type="ARBA" id="ARBA00022989"/>
    </source>
</evidence>
<evidence type="ECO:0000256" key="1">
    <source>
        <dbReference type="ARBA" id="ARBA00004651"/>
    </source>
</evidence>
<feature type="domain" description="ABC transmembrane type-1" evidence="9">
    <location>
        <begin position="212"/>
        <end position="307"/>
    </location>
</feature>
<feature type="domain" description="ABC transporter" evidence="8">
    <location>
        <begin position="343"/>
        <end position="589"/>
    </location>
</feature>
<dbReference type="PANTHER" id="PTHR24221:SF654">
    <property type="entry name" value="ATP-BINDING CASSETTE SUB-FAMILY B MEMBER 6"/>
    <property type="match status" value="1"/>
</dbReference>
<keyword evidence="11" id="KW-1185">Reference proteome</keyword>
<dbReference type="AlphaFoldDB" id="A0A543IWY6"/>
<reference evidence="10 11" key="1">
    <citation type="submission" date="2019-06" db="EMBL/GenBank/DDBJ databases">
        <title>Sequencing the genomes of 1000 actinobacteria strains.</title>
        <authorList>
            <person name="Klenk H.-P."/>
        </authorList>
    </citation>
    <scope>NUCLEOTIDE SEQUENCE [LARGE SCALE GENOMIC DNA]</scope>
    <source>
        <strain evidence="10 11">DSM 43186</strain>
    </source>
</reference>
<dbReference type="Gene3D" id="1.20.1560.10">
    <property type="entry name" value="ABC transporter type 1, transmembrane domain"/>
    <property type="match status" value="1"/>
</dbReference>
<dbReference type="InterPro" id="IPR011527">
    <property type="entry name" value="ABC1_TM_dom"/>
</dbReference>
<keyword evidence="6 7" id="KW-0472">Membrane</keyword>
<keyword evidence="2 7" id="KW-0812">Transmembrane</keyword>
<dbReference type="SUPFAM" id="SSF90123">
    <property type="entry name" value="ABC transporter transmembrane region"/>
    <property type="match status" value="1"/>
</dbReference>
<feature type="transmembrane region" description="Helical" evidence="7">
    <location>
        <begin position="162"/>
        <end position="178"/>
    </location>
</feature>
<dbReference type="Gene3D" id="3.40.50.300">
    <property type="entry name" value="P-loop containing nucleotide triphosphate hydrolases"/>
    <property type="match status" value="1"/>
</dbReference>
<dbReference type="GO" id="GO:0034040">
    <property type="term" value="F:ATPase-coupled lipid transmembrane transporter activity"/>
    <property type="evidence" value="ECO:0007669"/>
    <property type="project" value="TreeGrafter"/>
</dbReference>
<evidence type="ECO:0000313" key="10">
    <source>
        <dbReference type="EMBL" id="TQM75067.1"/>
    </source>
</evidence>
<organism evidence="10 11">
    <name type="scientific">Thermopolyspora flexuosa</name>
    <dbReference type="NCBI Taxonomy" id="103836"/>
    <lineage>
        <taxon>Bacteria</taxon>
        <taxon>Bacillati</taxon>
        <taxon>Actinomycetota</taxon>
        <taxon>Actinomycetes</taxon>
        <taxon>Streptosporangiales</taxon>
        <taxon>Streptosporangiaceae</taxon>
        <taxon>Thermopolyspora</taxon>
    </lineage>
</organism>
<dbReference type="SMART" id="SM00382">
    <property type="entry name" value="AAA"/>
    <property type="match status" value="1"/>
</dbReference>
<dbReference type="InterPro" id="IPR027417">
    <property type="entry name" value="P-loop_NTPase"/>
</dbReference>
<dbReference type="InterPro" id="IPR003439">
    <property type="entry name" value="ABC_transporter-like_ATP-bd"/>
</dbReference>
<evidence type="ECO:0000256" key="7">
    <source>
        <dbReference type="SAM" id="Phobius"/>
    </source>
</evidence>
<accession>A0A543IWY6</accession>
<dbReference type="GO" id="GO:0016887">
    <property type="term" value="F:ATP hydrolysis activity"/>
    <property type="evidence" value="ECO:0007669"/>
    <property type="project" value="InterPro"/>
</dbReference>
<dbReference type="PROSITE" id="PS50929">
    <property type="entry name" value="ABC_TM1F"/>
    <property type="match status" value="1"/>
</dbReference>
<name>A0A543IWY6_9ACTN</name>
<gene>
    <name evidence="10" type="ORF">FHX40_1763</name>
</gene>
<dbReference type="SUPFAM" id="SSF52540">
    <property type="entry name" value="P-loop containing nucleoside triphosphate hydrolases"/>
    <property type="match status" value="1"/>
</dbReference>
<evidence type="ECO:0000256" key="3">
    <source>
        <dbReference type="ARBA" id="ARBA00022741"/>
    </source>
</evidence>
<evidence type="ECO:0000256" key="4">
    <source>
        <dbReference type="ARBA" id="ARBA00022840"/>
    </source>
</evidence>
<dbReference type="OrthoDB" id="9806127at2"/>
<evidence type="ECO:0000256" key="2">
    <source>
        <dbReference type="ARBA" id="ARBA00022692"/>
    </source>
</evidence>
<proteinExistence type="predicted"/>
<dbReference type="GO" id="GO:0140359">
    <property type="term" value="F:ABC-type transporter activity"/>
    <property type="evidence" value="ECO:0007669"/>
    <property type="project" value="InterPro"/>
</dbReference>
<dbReference type="Pfam" id="PF00005">
    <property type="entry name" value="ABC_tran"/>
    <property type="match status" value="1"/>
</dbReference>
<evidence type="ECO:0000259" key="9">
    <source>
        <dbReference type="PROSITE" id="PS50929"/>
    </source>
</evidence>
<evidence type="ECO:0000313" key="11">
    <source>
        <dbReference type="Proteomes" id="UP000319213"/>
    </source>
</evidence>
<dbReference type="GO" id="GO:0005886">
    <property type="term" value="C:plasma membrane"/>
    <property type="evidence" value="ECO:0007669"/>
    <property type="project" value="UniProtKB-SubCell"/>
</dbReference>
<keyword evidence="4 10" id="KW-0067">ATP-binding</keyword>
<feature type="transmembrane region" description="Helical" evidence="7">
    <location>
        <begin position="250"/>
        <end position="269"/>
    </location>
</feature>